<organism evidence="4 5">
    <name type="scientific">Streptomyces smyrnaeus</name>
    <dbReference type="NCBI Taxonomy" id="1387713"/>
    <lineage>
        <taxon>Bacteria</taxon>
        <taxon>Bacillati</taxon>
        <taxon>Actinomycetota</taxon>
        <taxon>Actinomycetes</taxon>
        <taxon>Kitasatosporales</taxon>
        <taxon>Streptomycetaceae</taxon>
        <taxon>Streptomyces</taxon>
    </lineage>
</organism>
<name>A0ABS3XTB6_9ACTN</name>
<keyword evidence="3" id="KW-0057">Aromatic amino acid biosynthesis</keyword>
<dbReference type="EC" id="2.5.1.54" evidence="3"/>
<comment type="caution">
    <text evidence="4">The sequence shown here is derived from an EMBL/GenBank/DDBJ whole genome shotgun (WGS) entry which is preliminary data.</text>
</comment>
<accession>A0ABS3XTB6</accession>
<keyword evidence="2 3" id="KW-0808">Transferase</keyword>
<evidence type="ECO:0000313" key="5">
    <source>
        <dbReference type="Proteomes" id="UP000721954"/>
    </source>
</evidence>
<evidence type="ECO:0000256" key="2">
    <source>
        <dbReference type="ARBA" id="ARBA00022679"/>
    </source>
</evidence>
<dbReference type="SUPFAM" id="SSF51569">
    <property type="entry name" value="Aldolase"/>
    <property type="match status" value="1"/>
</dbReference>
<evidence type="ECO:0000313" key="4">
    <source>
        <dbReference type="EMBL" id="MBO8198548.1"/>
    </source>
</evidence>
<dbReference type="Proteomes" id="UP000721954">
    <property type="component" value="Unassembled WGS sequence"/>
</dbReference>
<protein>
    <recommendedName>
        <fullName evidence="3">Phospho-2-dehydro-3-deoxyheptonate aldolase</fullName>
        <ecNumber evidence="3">2.5.1.54</ecNumber>
    </recommendedName>
</protein>
<evidence type="ECO:0000256" key="3">
    <source>
        <dbReference type="RuleBase" id="RU363071"/>
    </source>
</evidence>
<dbReference type="EMBL" id="JAFFZM010000004">
    <property type="protein sequence ID" value="MBO8198548.1"/>
    <property type="molecule type" value="Genomic_DNA"/>
</dbReference>
<comment type="pathway">
    <text evidence="3">Metabolic intermediate biosynthesis; chorismate biosynthesis; chorismate from D-erythrose 4-phosphate and phosphoenolpyruvate: step 1/7.</text>
</comment>
<sequence>MDQWHRLPAFQQPVWEDGARARECRRILAGSPGLVTVDEVGQLRAVLARCAAGDLNIVQVGNCAEHPEDSAPERVRRMVGLIDALAGVWQSVTGTPAVRVGRMAGQYAKPRSQPSETVAGRRLAVYRGHMVNRPEAGERSRRHLADHMLECYRSARQVLAETRRLSTGPAGQPRVWASHEALVLDYELPLLRRDADGRFLLASTHWPWVGERTRQPEGAHVRLLASVINPVACKVGPSAAPDEVVELCETLNPARAPGRLTLIARMGADQVLTCLPPLVSAVRDAGHPVVWMCDPMHANTHRRQGLKTRLVEEITAELQRFHRCVSRAGSVPGGVHLEATPGEVTECIPQRAAGPDPQRYRSLCDPRLNTHQALSVLKAAAQSAAAGPVDPGT</sequence>
<dbReference type="PANTHER" id="PTHR21337:SF0">
    <property type="entry name" value="PHOSPHO-2-DEHYDRO-3-DEOXYHEPTONATE ALDOLASE"/>
    <property type="match status" value="1"/>
</dbReference>
<keyword evidence="3" id="KW-0028">Amino-acid biosynthesis</keyword>
<comment type="similarity">
    <text evidence="1 3">Belongs to the class-II DAHP synthase family.</text>
</comment>
<keyword evidence="5" id="KW-1185">Reference proteome</keyword>
<dbReference type="PANTHER" id="PTHR21337">
    <property type="entry name" value="PHOSPHO-2-DEHYDRO-3-DEOXYHEPTONATE ALDOLASE 1, 2"/>
    <property type="match status" value="1"/>
</dbReference>
<dbReference type="Gene3D" id="3.20.20.70">
    <property type="entry name" value="Aldolase class I"/>
    <property type="match status" value="1"/>
</dbReference>
<reference evidence="4 5" key="1">
    <citation type="submission" date="2021-02" db="EMBL/GenBank/DDBJ databases">
        <title>Streptomyces spirodelae sp. nov., isolated from duckweed.</title>
        <authorList>
            <person name="Saimee Y."/>
            <person name="Duangmal K."/>
        </authorList>
    </citation>
    <scope>NUCLEOTIDE SEQUENCE [LARGE SCALE GENOMIC DNA]</scope>
    <source>
        <strain evidence="4 5">DSM 42105</strain>
    </source>
</reference>
<gene>
    <name evidence="4" type="ORF">JW613_09545</name>
</gene>
<dbReference type="Pfam" id="PF01474">
    <property type="entry name" value="DAHP_synth_2"/>
    <property type="match status" value="2"/>
</dbReference>
<evidence type="ECO:0000256" key="1">
    <source>
        <dbReference type="ARBA" id="ARBA00008911"/>
    </source>
</evidence>
<dbReference type="InterPro" id="IPR013785">
    <property type="entry name" value="Aldolase_TIM"/>
</dbReference>
<dbReference type="InterPro" id="IPR002480">
    <property type="entry name" value="DAHP_synth_2"/>
</dbReference>
<comment type="catalytic activity">
    <reaction evidence="3">
        <text>D-erythrose 4-phosphate + phosphoenolpyruvate + H2O = 7-phospho-2-dehydro-3-deoxy-D-arabino-heptonate + phosphate</text>
        <dbReference type="Rhea" id="RHEA:14717"/>
        <dbReference type="ChEBI" id="CHEBI:15377"/>
        <dbReference type="ChEBI" id="CHEBI:16897"/>
        <dbReference type="ChEBI" id="CHEBI:43474"/>
        <dbReference type="ChEBI" id="CHEBI:58394"/>
        <dbReference type="ChEBI" id="CHEBI:58702"/>
        <dbReference type="EC" id="2.5.1.54"/>
    </reaction>
</comment>
<proteinExistence type="inferred from homology"/>